<dbReference type="InterPro" id="IPR050256">
    <property type="entry name" value="Glycosyltransferase_2"/>
</dbReference>
<dbReference type="AlphaFoldDB" id="A0A250K0J3"/>
<dbReference type="Proteomes" id="UP000217343">
    <property type="component" value="Chromosome"/>
</dbReference>
<evidence type="ECO:0000313" key="4">
    <source>
        <dbReference type="Proteomes" id="UP000217343"/>
    </source>
</evidence>
<dbReference type="Pfam" id="PF10066">
    <property type="entry name" value="DUF2304"/>
    <property type="match status" value="1"/>
</dbReference>
<accession>A0A250K0J3</accession>
<keyword evidence="1" id="KW-1133">Transmembrane helix</keyword>
<keyword evidence="1" id="KW-0472">Membrane</keyword>
<dbReference type="EMBL" id="CP022203">
    <property type="protein sequence ID" value="ATB48876.1"/>
    <property type="molecule type" value="Genomic_DNA"/>
</dbReference>
<feature type="transmembrane region" description="Helical" evidence="1">
    <location>
        <begin position="6"/>
        <end position="25"/>
    </location>
</feature>
<keyword evidence="1" id="KW-0812">Transmembrane</keyword>
<keyword evidence="3" id="KW-0808">Transferase</keyword>
<feature type="domain" description="Glycosyltransferase 2-like" evidence="2">
    <location>
        <begin position="119"/>
        <end position="245"/>
    </location>
</feature>
<evidence type="ECO:0000313" key="3">
    <source>
        <dbReference type="EMBL" id="ATB48876.1"/>
    </source>
</evidence>
<name>A0A250K0J3_9BACT</name>
<keyword evidence="4" id="KW-1185">Reference proteome</keyword>
<proteinExistence type="predicted"/>
<dbReference type="Pfam" id="PF00535">
    <property type="entry name" value="Glycos_transf_2"/>
    <property type="match status" value="1"/>
</dbReference>
<dbReference type="GO" id="GO:0016740">
    <property type="term" value="F:transferase activity"/>
    <property type="evidence" value="ECO:0007669"/>
    <property type="project" value="UniProtKB-KW"/>
</dbReference>
<dbReference type="InterPro" id="IPR019277">
    <property type="entry name" value="DUF2304"/>
</dbReference>
<gene>
    <name evidence="3" type="ORF">MYMAC_004507</name>
</gene>
<protein>
    <submittedName>
        <fullName evidence="3">Glycosyl transferase family 2</fullName>
    </submittedName>
</protein>
<dbReference type="Gene3D" id="3.90.550.10">
    <property type="entry name" value="Spore Coat Polysaccharide Biosynthesis Protein SpsA, Chain A"/>
    <property type="match status" value="1"/>
</dbReference>
<dbReference type="KEGG" id="mmas:MYMAC_004507"/>
<dbReference type="InterPro" id="IPR001173">
    <property type="entry name" value="Glyco_trans_2-like"/>
</dbReference>
<dbReference type="CDD" id="cd04179">
    <property type="entry name" value="DPM_DPG-synthase_like"/>
    <property type="match status" value="1"/>
</dbReference>
<dbReference type="RefSeq" id="WP_204816899.1">
    <property type="nucleotide sequence ID" value="NZ_CP022203.1"/>
</dbReference>
<dbReference type="PANTHER" id="PTHR48090:SF7">
    <property type="entry name" value="RFBJ PROTEIN"/>
    <property type="match status" value="1"/>
</dbReference>
<reference evidence="3 4" key="1">
    <citation type="submission" date="2017-06" db="EMBL/GenBank/DDBJ databases">
        <title>Sequencing and comparative analysis of myxobacterial genomes.</title>
        <authorList>
            <person name="Rupp O."/>
            <person name="Goesmann A."/>
            <person name="Sogaard-Andersen L."/>
        </authorList>
    </citation>
    <scope>NUCLEOTIDE SEQUENCE [LARGE SCALE GENOMIC DNA]</scope>
    <source>
        <strain evidence="3 4">DSM 14697</strain>
    </source>
</reference>
<sequence length="399" mass="42412">MSLPFITVVVGFFFVVISQFGSRLAARHSMGWFLASGFVLVAAIRPDWLSPVARLMGISLVSNMVLAGLTMFLFVQMLAHYAESTRVQRQLGQVVSSLAAQTFPDAPAELEEERPRVLVVLPCYNESESLPVLLPRLSALAGATPDWALDFCIVNDGSVDGTASVLRRLAPRNHVTHHTNIGVSGALRTGFLVAQRMGATYVVQCDSDGQHPIESIPALLRAARERGTDLLIGSRFCGAAGGGDVLASTTSLRWMGGRVVSGLLGMFGRRARVADPTSGFRVYSTRAVGTLLRLMPDEYPEPESIALVAVAGLQIGEVAVEMRPRATGTSSLTGLKSFQFMTKVASALLGLRLRSLLRRDAPARAPLAGDAAGIASPVVSLSTRESASLPSAERGRLGG</sequence>
<dbReference type="PANTHER" id="PTHR48090">
    <property type="entry name" value="UNDECAPRENYL-PHOSPHATE 4-DEOXY-4-FORMAMIDO-L-ARABINOSE TRANSFERASE-RELATED"/>
    <property type="match status" value="1"/>
</dbReference>
<organism evidence="3 4">
    <name type="scientific">Corallococcus macrosporus DSM 14697</name>
    <dbReference type="NCBI Taxonomy" id="1189310"/>
    <lineage>
        <taxon>Bacteria</taxon>
        <taxon>Pseudomonadati</taxon>
        <taxon>Myxococcota</taxon>
        <taxon>Myxococcia</taxon>
        <taxon>Myxococcales</taxon>
        <taxon>Cystobacterineae</taxon>
        <taxon>Myxococcaceae</taxon>
        <taxon>Corallococcus</taxon>
    </lineage>
</organism>
<feature type="transmembrane region" description="Helical" evidence="1">
    <location>
        <begin position="55"/>
        <end position="79"/>
    </location>
</feature>
<evidence type="ECO:0000259" key="2">
    <source>
        <dbReference type="Pfam" id="PF00535"/>
    </source>
</evidence>
<feature type="transmembrane region" description="Helical" evidence="1">
    <location>
        <begin position="32"/>
        <end position="49"/>
    </location>
</feature>
<dbReference type="SUPFAM" id="SSF53448">
    <property type="entry name" value="Nucleotide-diphospho-sugar transferases"/>
    <property type="match status" value="1"/>
</dbReference>
<evidence type="ECO:0000256" key="1">
    <source>
        <dbReference type="SAM" id="Phobius"/>
    </source>
</evidence>
<dbReference type="InterPro" id="IPR029044">
    <property type="entry name" value="Nucleotide-diphossugar_trans"/>
</dbReference>